<dbReference type="GO" id="GO:0005886">
    <property type="term" value="C:plasma membrane"/>
    <property type="evidence" value="ECO:0007669"/>
    <property type="project" value="UniProtKB-SubCell"/>
</dbReference>
<sequence>MIANIFTNDWGWLVVLVVLLVLFGGSRIPELMRNLGRGKREFEKGLRGEDEDDELRREREREAEIRRRVEEEMRREGR</sequence>
<accession>S0EY54</accession>
<name>S0EY54_CHTCT</name>
<evidence type="ECO:0000256" key="7">
    <source>
        <dbReference type="ARBA" id="ARBA00023010"/>
    </source>
</evidence>
<evidence type="ECO:0000256" key="6">
    <source>
        <dbReference type="ARBA" id="ARBA00022989"/>
    </source>
</evidence>
<dbReference type="InterPro" id="IPR003369">
    <property type="entry name" value="TatA/B/E"/>
</dbReference>
<protein>
    <submittedName>
        <fullName evidence="10">Twin arginine-targeting protein translocase,TatA/E family</fullName>
    </submittedName>
</protein>
<dbReference type="InterPro" id="IPR006312">
    <property type="entry name" value="TatA/E"/>
</dbReference>
<dbReference type="Proteomes" id="UP000014227">
    <property type="component" value="Chromosome I"/>
</dbReference>
<evidence type="ECO:0000256" key="3">
    <source>
        <dbReference type="ARBA" id="ARBA00022475"/>
    </source>
</evidence>
<dbReference type="PATRIC" id="fig|1303518.3.peg.940"/>
<proteinExistence type="predicted"/>
<dbReference type="KEGG" id="ccz:CCALI_00928"/>
<evidence type="ECO:0000256" key="9">
    <source>
        <dbReference type="SAM" id="Phobius"/>
    </source>
</evidence>
<evidence type="ECO:0000256" key="5">
    <source>
        <dbReference type="ARBA" id="ARBA00022927"/>
    </source>
</evidence>
<dbReference type="PANTHER" id="PTHR42982:SF1">
    <property type="entry name" value="SEC-INDEPENDENT PROTEIN TRANSLOCASE PROTEIN TATA"/>
    <property type="match status" value="1"/>
</dbReference>
<evidence type="ECO:0000313" key="11">
    <source>
        <dbReference type="Proteomes" id="UP000014227"/>
    </source>
</evidence>
<dbReference type="eggNOG" id="COG1826">
    <property type="taxonomic scope" value="Bacteria"/>
</dbReference>
<dbReference type="Pfam" id="PF02416">
    <property type="entry name" value="TatA_B_E"/>
    <property type="match status" value="1"/>
</dbReference>
<gene>
    <name evidence="10" type="ORF">CCALI_00928</name>
</gene>
<evidence type="ECO:0000313" key="10">
    <source>
        <dbReference type="EMBL" id="CCW34750.1"/>
    </source>
</evidence>
<evidence type="ECO:0000256" key="1">
    <source>
        <dbReference type="ARBA" id="ARBA00004162"/>
    </source>
</evidence>
<keyword evidence="5" id="KW-0653">Protein transport</keyword>
<dbReference type="GO" id="GO:0043953">
    <property type="term" value="P:protein transport by the Tat complex"/>
    <property type="evidence" value="ECO:0007669"/>
    <property type="project" value="InterPro"/>
</dbReference>
<organism evidence="10 11">
    <name type="scientific">Chthonomonas calidirosea (strain DSM 23976 / ICMP 18418 / T49)</name>
    <dbReference type="NCBI Taxonomy" id="1303518"/>
    <lineage>
        <taxon>Bacteria</taxon>
        <taxon>Bacillati</taxon>
        <taxon>Armatimonadota</taxon>
        <taxon>Chthonomonadia</taxon>
        <taxon>Chthonomonadales</taxon>
        <taxon>Chthonomonadaceae</taxon>
        <taxon>Chthonomonas</taxon>
    </lineage>
</organism>
<keyword evidence="4 9" id="KW-0812">Transmembrane</keyword>
<comment type="subcellular location">
    <subcellularLocation>
        <location evidence="1">Cell membrane</location>
        <topology evidence="1">Single-pass membrane protein</topology>
    </subcellularLocation>
</comment>
<dbReference type="Gene3D" id="1.20.5.3310">
    <property type="match status" value="1"/>
</dbReference>
<keyword evidence="7" id="KW-0811">Translocation</keyword>
<evidence type="ECO:0000256" key="2">
    <source>
        <dbReference type="ARBA" id="ARBA00022448"/>
    </source>
</evidence>
<reference evidence="11" key="1">
    <citation type="submission" date="2013-03" db="EMBL/GenBank/DDBJ databases">
        <title>Genome sequence of Chthonomonas calidirosea, the first sequenced genome from the Armatimonadetes phylum (formally candidate division OP10).</title>
        <authorList>
            <person name="Lee K.C.Y."/>
            <person name="Morgan X.C."/>
            <person name="Dunfield P.F."/>
            <person name="Tamas I."/>
            <person name="Houghton K.M."/>
            <person name="Vyssotski M."/>
            <person name="Ryan J.L.J."/>
            <person name="Lagutin K."/>
            <person name="McDonald I.R."/>
            <person name="Stott M.B."/>
        </authorList>
    </citation>
    <scope>NUCLEOTIDE SEQUENCE [LARGE SCALE GENOMIC DNA]</scope>
    <source>
        <strain evidence="11">DSM 23976 / ICMP 18418 / T49</strain>
    </source>
</reference>
<evidence type="ECO:0000256" key="8">
    <source>
        <dbReference type="ARBA" id="ARBA00023136"/>
    </source>
</evidence>
<dbReference type="InParanoid" id="S0EY54"/>
<keyword evidence="3" id="KW-1003">Cell membrane</keyword>
<evidence type="ECO:0000256" key="4">
    <source>
        <dbReference type="ARBA" id="ARBA00022692"/>
    </source>
</evidence>
<feature type="transmembrane region" description="Helical" evidence="9">
    <location>
        <begin position="12"/>
        <end position="29"/>
    </location>
</feature>
<keyword evidence="6 9" id="KW-1133">Transmembrane helix</keyword>
<dbReference type="PANTHER" id="PTHR42982">
    <property type="entry name" value="SEC-INDEPENDENT PROTEIN TRANSLOCASE PROTEIN TATA"/>
    <property type="match status" value="1"/>
</dbReference>
<keyword evidence="8 9" id="KW-0472">Membrane</keyword>
<keyword evidence="2" id="KW-0813">Transport</keyword>
<dbReference type="AlphaFoldDB" id="S0EY54"/>
<dbReference type="STRING" id="454171.CP488_00227"/>
<dbReference type="RefSeq" id="WP_016482304.1">
    <property type="nucleotide sequence ID" value="NC_021487.1"/>
</dbReference>
<dbReference type="EMBL" id="HF951689">
    <property type="protein sequence ID" value="CCW34750.1"/>
    <property type="molecule type" value="Genomic_DNA"/>
</dbReference>
<dbReference type="NCBIfam" id="TIGR01411">
    <property type="entry name" value="tatAE"/>
    <property type="match status" value="1"/>
</dbReference>
<dbReference type="HOGENOM" id="CLU_086034_5_4_0"/>
<keyword evidence="11" id="KW-1185">Reference proteome</keyword>